<feature type="compositionally biased region" description="Low complexity" evidence="6">
    <location>
        <begin position="12"/>
        <end position="22"/>
    </location>
</feature>
<dbReference type="CDD" id="cd06579">
    <property type="entry name" value="TM_PBP1_transp_AraH_like"/>
    <property type="match status" value="1"/>
</dbReference>
<dbReference type="InterPro" id="IPR001851">
    <property type="entry name" value="ABC_transp_permease"/>
</dbReference>
<organism evidence="8">
    <name type="scientific">metagenome</name>
    <dbReference type="NCBI Taxonomy" id="256318"/>
    <lineage>
        <taxon>unclassified sequences</taxon>
        <taxon>metagenomes</taxon>
    </lineage>
</organism>
<keyword evidence="3 7" id="KW-0812">Transmembrane</keyword>
<feature type="transmembrane region" description="Helical" evidence="7">
    <location>
        <begin position="193"/>
        <end position="215"/>
    </location>
</feature>
<evidence type="ECO:0000313" key="8">
    <source>
        <dbReference type="EMBL" id="CUR55530.1"/>
    </source>
</evidence>
<protein>
    <recommendedName>
        <fullName evidence="9">ABC transporter permease</fullName>
    </recommendedName>
</protein>
<accession>A0A2P2C0I0</accession>
<dbReference type="PANTHER" id="PTHR32196">
    <property type="entry name" value="ABC TRANSPORTER PERMEASE PROTEIN YPHD-RELATED-RELATED"/>
    <property type="match status" value="1"/>
</dbReference>
<dbReference type="PANTHER" id="PTHR32196:SF63">
    <property type="entry name" value="INNER MEMBRANE ABC TRANSPORTER PERMEASE PROTEIN YJFF"/>
    <property type="match status" value="1"/>
</dbReference>
<evidence type="ECO:0000256" key="6">
    <source>
        <dbReference type="SAM" id="MobiDB-lite"/>
    </source>
</evidence>
<gene>
    <name evidence="8" type="ORF">NOCA2270165</name>
</gene>
<proteinExistence type="predicted"/>
<sequence length="354" mass="36957">MMEADTKRGAARRSASEPAPAGGAVKRTRAGDLGGRAIVLAERNALLVLTLVVAVFFASWPETADTFPTTANINNLLADQTVVGLMALAAIFPLLVGEFDFSIGYLVAFLSIFNAAAMARFGLPLGIAIVLTLVIAALIGLVTGLAVSRIGLPSLVITLATGTLMSGVVFWYTDGLSISTGISPRLIEFGSNTWFGIPRAAYLLVLVVAIGWQILERTPAGRYLRFIGSNRDAARLVGVRVERFVTATFVISALLSGLAAIALTARNGAANPGDGPGLLFPAIAAAFLGATTVRPGQFNVLGTLVGVFFVATSVSGLNLAGVEPWVQPVFYGTSLALAVVLSTLLSRRRAARQR</sequence>
<feature type="transmembrane region" description="Helical" evidence="7">
    <location>
        <begin position="37"/>
        <end position="57"/>
    </location>
</feature>
<feature type="transmembrane region" description="Helical" evidence="7">
    <location>
        <begin position="325"/>
        <end position="345"/>
    </location>
</feature>
<dbReference type="AlphaFoldDB" id="A0A2P2C0I0"/>
<feature type="transmembrane region" description="Helical" evidence="7">
    <location>
        <begin position="244"/>
        <end position="265"/>
    </location>
</feature>
<feature type="transmembrane region" description="Helical" evidence="7">
    <location>
        <begin position="103"/>
        <end position="121"/>
    </location>
</feature>
<name>A0A2P2C0I0_9ZZZZ</name>
<evidence type="ECO:0000256" key="3">
    <source>
        <dbReference type="ARBA" id="ARBA00022692"/>
    </source>
</evidence>
<dbReference type="EMBL" id="CZKA01000020">
    <property type="protein sequence ID" value="CUR55530.1"/>
    <property type="molecule type" value="Genomic_DNA"/>
</dbReference>
<feature type="transmembrane region" description="Helical" evidence="7">
    <location>
        <begin position="154"/>
        <end position="173"/>
    </location>
</feature>
<feature type="transmembrane region" description="Helical" evidence="7">
    <location>
        <begin position="127"/>
        <end position="147"/>
    </location>
</feature>
<evidence type="ECO:0000256" key="7">
    <source>
        <dbReference type="SAM" id="Phobius"/>
    </source>
</evidence>
<comment type="subcellular location">
    <subcellularLocation>
        <location evidence="1">Cell membrane</location>
        <topology evidence="1">Multi-pass membrane protein</topology>
    </subcellularLocation>
</comment>
<feature type="transmembrane region" description="Helical" evidence="7">
    <location>
        <begin position="277"/>
        <end position="293"/>
    </location>
</feature>
<dbReference type="GO" id="GO:0005886">
    <property type="term" value="C:plasma membrane"/>
    <property type="evidence" value="ECO:0007669"/>
    <property type="project" value="UniProtKB-SubCell"/>
</dbReference>
<keyword evidence="4 7" id="KW-1133">Transmembrane helix</keyword>
<keyword evidence="5 7" id="KW-0472">Membrane</keyword>
<evidence type="ECO:0000256" key="1">
    <source>
        <dbReference type="ARBA" id="ARBA00004651"/>
    </source>
</evidence>
<feature type="region of interest" description="Disordered" evidence="6">
    <location>
        <begin position="1"/>
        <end position="27"/>
    </location>
</feature>
<dbReference type="Pfam" id="PF02653">
    <property type="entry name" value="BPD_transp_2"/>
    <property type="match status" value="1"/>
</dbReference>
<reference evidence="8" key="1">
    <citation type="submission" date="2015-08" db="EMBL/GenBank/DDBJ databases">
        <authorList>
            <person name="Babu N.S."/>
            <person name="Beckwith C.J."/>
            <person name="Beseler K.G."/>
            <person name="Brison A."/>
            <person name="Carone J.V."/>
            <person name="Caskin T.P."/>
            <person name="Diamond M."/>
            <person name="Durham M.E."/>
            <person name="Foxe J.M."/>
            <person name="Go M."/>
            <person name="Henderson B.A."/>
            <person name="Jones I.B."/>
            <person name="McGettigan J.A."/>
            <person name="Micheletti S.J."/>
            <person name="Nasrallah M.E."/>
            <person name="Ortiz D."/>
            <person name="Piller C.R."/>
            <person name="Privatt S.R."/>
            <person name="Schneider S.L."/>
            <person name="Sharp S."/>
            <person name="Smith T.C."/>
            <person name="Stanton J.D."/>
            <person name="Ullery H.E."/>
            <person name="Wilson R.J."/>
            <person name="Serrano M.G."/>
            <person name="Buck G."/>
            <person name="Lee V."/>
            <person name="Wang Y."/>
            <person name="Carvalho R."/>
            <person name="Voegtly L."/>
            <person name="Shi R."/>
            <person name="Duckworth R."/>
            <person name="Johnson A."/>
            <person name="Loviza R."/>
            <person name="Walstead R."/>
            <person name="Shah Z."/>
            <person name="Kiflezghi M."/>
            <person name="Wade K."/>
            <person name="Ball S.L."/>
            <person name="Bradley K.W."/>
            <person name="Asai D.J."/>
            <person name="Bowman C.A."/>
            <person name="Russell D.A."/>
            <person name="Pope W.H."/>
            <person name="Jacobs-Sera D."/>
            <person name="Hendrix R.W."/>
            <person name="Hatfull G.F."/>
        </authorList>
    </citation>
    <scope>NUCLEOTIDE SEQUENCE</scope>
</reference>
<evidence type="ECO:0000256" key="2">
    <source>
        <dbReference type="ARBA" id="ARBA00022475"/>
    </source>
</evidence>
<feature type="transmembrane region" description="Helical" evidence="7">
    <location>
        <begin position="300"/>
        <end position="319"/>
    </location>
</feature>
<feature type="transmembrane region" description="Helical" evidence="7">
    <location>
        <begin position="77"/>
        <end position="96"/>
    </location>
</feature>
<keyword evidence="2" id="KW-1003">Cell membrane</keyword>
<evidence type="ECO:0000256" key="5">
    <source>
        <dbReference type="ARBA" id="ARBA00023136"/>
    </source>
</evidence>
<evidence type="ECO:0008006" key="9">
    <source>
        <dbReference type="Google" id="ProtNLM"/>
    </source>
</evidence>
<evidence type="ECO:0000256" key="4">
    <source>
        <dbReference type="ARBA" id="ARBA00022989"/>
    </source>
</evidence>
<dbReference type="GO" id="GO:0022857">
    <property type="term" value="F:transmembrane transporter activity"/>
    <property type="evidence" value="ECO:0007669"/>
    <property type="project" value="InterPro"/>
</dbReference>